<keyword evidence="1" id="KW-0433">Leucine-rich repeat</keyword>
<gene>
    <name evidence="4" type="primary">LRRC43</name>
</gene>
<feature type="compositionally biased region" description="Basic and acidic residues" evidence="3">
    <location>
        <begin position="438"/>
        <end position="466"/>
    </location>
</feature>
<dbReference type="PANTHER" id="PTHR15454:SF19">
    <property type="entry name" value="LEUCINE-RICH REPEAT-CONTAINING PROTEIN 51"/>
    <property type="match status" value="1"/>
</dbReference>
<dbReference type="Ensembl" id="ENSATET00000017681.3">
    <property type="protein sequence ID" value="ENSATEP00000017389.3"/>
    <property type="gene ID" value="ENSATEG00000012094.3"/>
</dbReference>
<dbReference type="OrthoDB" id="433501at2759"/>
<reference evidence="4" key="3">
    <citation type="submission" date="2025-09" db="UniProtKB">
        <authorList>
            <consortium name="Ensembl"/>
        </authorList>
    </citation>
    <scope>IDENTIFICATION</scope>
</reference>
<evidence type="ECO:0008006" key="6">
    <source>
        <dbReference type="Google" id="ProtNLM"/>
    </source>
</evidence>
<keyword evidence="2" id="KW-0677">Repeat</keyword>
<dbReference type="InterPro" id="IPR001611">
    <property type="entry name" value="Leu-rich_rpt"/>
</dbReference>
<feature type="region of interest" description="Disordered" evidence="3">
    <location>
        <begin position="535"/>
        <end position="572"/>
    </location>
</feature>
<sequence length="605" mass="67312">MSSNKLSAVLEEQIRRLCLNDFPCGYGSWRKIKYRAETAGTEETDLLLDLLNCPHSPWRHDESWSPQAPALRWLAVLSHDHLHPNFIYNYFTTLRVMDKGVSVIDDGLLKFSKLEELVLSVNEISEISVENLPSTLKILELRANRLSSLNTLTNHPPPRLQYLGLSSNSLGSHEDVCHLTGRLWPQLVCLDLSDCEFQDQPTLLNTLCTLPCLKTLVLEGNPFTLACSYPGFAVDSLPQLSFLDASCISPEERRCFRGLANMKGLIVDQASIIVSVGRMRGIPDPMMSADKNSPDFPVVTYSYFVTYDFLSHQTPVDLKVASEPKNHLSATGPVVEVSSRDVDLQSNCERQLSTAGESTGLLVVNTEENCHDTTCVSGRHSTSKLAWSESMDFNDTQMYTVSDLRALKKFLNRGLHLSIEEEKVLSWPVESDDVLVDKPSRSVKEKKGGNSKDSPIKPDSTKDKSKDKKKKSVPELVQNAPIRRILGSVRIPLQSLVKGSKKVNILCDLGALHKESDVEATQTLEKDLGKRIKDEDKESKLRGVSGSKQKNTASSKGKGRKGREVDVHTDSSMSIQLEPVTVALGVELEKWQSAPEAPKYLLQQQ</sequence>
<evidence type="ECO:0000256" key="3">
    <source>
        <dbReference type="SAM" id="MobiDB-lite"/>
    </source>
</evidence>
<name>A0A3Q1ICX7_ANATE</name>
<dbReference type="InterPro" id="IPR032675">
    <property type="entry name" value="LRR_dom_sf"/>
</dbReference>
<dbReference type="PROSITE" id="PS51450">
    <property type="entry name" value="LRR"/>
    <property type="match status" value="1"/>
</dbReference>
<evidence type="ECO:0000313" key="4">
    <source>
        <dbReference type="Ensembl" id="ENSATEP00000017389.3"/>
    </source>
</evidence>
<dbReference type="PANTHER" id="PTHR15454">
    <property type="entry name" value="NISCHARIN RELATED"/>
    <property type="match status" value="1"/>
</dbReference>
<dbReference type="Proteomes" id="UP000265040">
    <property type="component" value="Chromosome 9"/>
</dbReference>
<dbReference type="STRING" id="64144.ENSATEP00000017389"/>
<dbReference type="InParanoid" id="A0A3Q1ICX7"/>
<keyword evidence="5" id="KW-1185">Reference proteome</keyword>
<protein>
    <recommendedName>
        <fullName evidence="6">Leucine rich repeat containing 43</fullName>
    </recommendedName>
</protein>
<evidence type="ECO:0000256" key="1">
    <source>
        <dbReference type="ARBA" id="ARBA00022614"/>
    </source>
</evidence>
<evidence type="ECO:0000256" key="2">
    <source>
        <dbReference type="ARBA" id="ARBA00022737"/>
    </source>
</evidence>
<dbReference type="GO" id="GO:0005737">
    <property type="term" value="C:cytoplasm"/>
    <property type="evidence" value="ECO:0007669"/>
    <property type="project" value="TreeGrafter"/>
</dbReference>
<dbReference type="SUPFAM" id="SSF52075">
    <property type="entry name" value="Outer arm dynein light chain 1"/>
    <property type="match status" value="1"/>
</dbReference>
<reference evidence="4" key="2">
    <citation type="submission" date="2025-08" db="UniProtKB">
        <authorList>
            <consortium name="Ensembl"/>
        </authorList>
    </citation>
    <scope>IDENTIFICATION</scope>
</reference>
<feature type="region of interest" description="Disordered" evidence="3">
    <location>
        <begin position="438"/>
        <end position="476"/>
    </location>
</feature>
<evidence type="ECO:0000313" key="5">
    <source>
        <dbReference type="Proteomes" id="UP000265040"/>
    </source>
</evidence>
<organism evidence="4 5">
    <name type="scientific">Anabas testudineus</name>
    <name type="common">Climbing perch</name>
    <name type="synonym">Anthias testudineus</name>
    <dbReference type="NCBI Taxonomy" id="64144"/>
    <lineage>
        <taxon>Eukaryota</taxon>
        <taxon>Metazoa</taxon>
        <taxon>Chordata</taxon>
        <taxon>Craniata</taxon>
        <taxon>Vertebrata</taxon>
        <taxon>Euteleostomi</taxon>
        <taxon>Actinopterygii</taxon>
        <taxon>Neopterygii</taxon>
        <taxon>Teleostei</taxon>
        <taxon>Neoteleostei</taxon>
        <taxon>Acanthomorphata</taxon>
        <taxon>Anabantaria</taxon>
        <taxon>Anabantiformes</taxon>
        <taxon>Anabantoidei</taxon>
        <taxon>Anabantidae</taxon>
        <taxon>Anabas</taxon>
    </lineage>
</organism>
<dbReference type="AlphaFoldDB" id="A0A3Q1ICX7"/>
<proteinExistence type="predicted"/>
<dbReference type="Gene3D" id="3.80.10.10">
    <property type="entry name" value="Ribonuclease Inhibitor"/>
    <property type="match status" value="1"/>
</dbReference>
<reference evidence="4" key="1">
    <citation type="submission" date="2021-04" db="EMBL/GenBank/DDBJ databases">
        <authorList>
            <consortium name="Wellcome Sanger Institute Data Sharing"/>
        </authorList>
    </citation>
    <scope>NUCLEOTIDE SEQUENCE [LARGE SCALE GENOMIC DNA]</scope>
</reference>
<dbReference type="GeneTree" id="ENSGT00390000008994"/>
<feature type="compositionally biased region" description="Polar residues" evidence="3">
    <location>
        <begin position="546"/>
        <end position="555"/>
    </location>
</feature>
<accession>A0A3Q1ICX7</accession>